<feature type="coiled-coil region" evidence="1">
    <location>
        <begin position="99"/>
        <end position="137"/>
    </location>
</feature>
<dbReference type="PANTHER" id="PTHR23313:SF0">
    <property type="entry name" value="TESTIS-EXPRESSED PROTEIN 9"/>
    <property type="match status" value="1"/>
</dbReference>
<comment type="caution">
    <text evidence="2">The sequence shown here is derived from an EMBL/GenBank/DDBJ whole genome shotgun (WGS) entry which is preliminary data.</text>
</comment>
<reference evidence="2 3" key="1">
    <citation type="journal article" date="2018" name="Sci. Rep.">
        <title>Raphidocelis subcapitata (=Pseudokirchneriella subcapitata) provides an insight into genome evolution and environmental adaptations in the Sphaeropleales.</title>
        <authorList>
            <person name="Suzuki S."/>
            <person name="Yamaguchi H."/>
            <person name="Nakajima N."/>
            <person name="Kawachi M."/>
        </authorList>
    </citation>
    <scope>NUCLEOTIDE SEQUENCE [LARGE SCALE GENOMIC DNA]</scope>
    <source>
        <strain evidence="2 3">NIES-35</strain>
    </source>
</reference>
<dbReference type="InParanoid" id="A0A2V0PL89"/>
<name>A0A2V0PL89_9CHLO</name>
<dbReference type="OrthoDB" id="269872at2759"/>
<sequence length="205" mass="22719">MIGRGALPLLRRAAQAAARQREEQLQWQAAGGAAGGAARRWFTEPTAATKEAVERTVVVNTLDMSRKFEAAGLSRAQAETMTEHITTQLVLDRMRLSEKKQAEQEGRAREARLSRALEEAERCRAALEEAKARARDGRDAAGAEAARGAAERAKLERQRNALLAAFRKQLRLIDVLRRQKAHLEAARCLAFTEEEFMRTLEQGGG</sequence>
<dbReference type="EMBL" id="BDRX01000250">
    <property type="protein sequence ID" value="GBG00569.1"/>
    <property type="molecule type" value="Genomic_DNA"/>
</dbReference>
<evidence type="ECO:0000313" key="3">
    <source>
        <dbReference type="Proteomes" id="UP000247498"/>
    </source>
</evidence>
<accession>A0A2V0PL89</accession>
<keyword evidence="3" id="KW-1185">Reference proteome</keyword>
<dbReference type="PANTHER" id="PTHR23313">
    <property type="entry name" value="TSEC1-RELATED"/>
    <property type="match status" value="1"/>
</dbReference>
<evidence type="ECO:0000313" key="2">
    <source>
        <dbReference type="EMBL" id="GBG00569.1"/>
    </source>
</evidence>
<dbReference type="AlphaFoldDB" id="A0A2V0PL89"/>
<organism evidence="2 3">
    <name type="scientific">Raphidocelis subcapitata</name>
    <dbReference type="NCBI Taxonomy" id="307507"/>
    <lineage>
        <taxon>Eukaryota</taxon>
        <taxon>Viridiplantae</taxon>
        <taxon>Chlorophyta</taxon>
        <taxon>core chlorophytes</taxon>
        <taxon>Chlorophyceae</taxon>
        <taxon>CS clade</taxon>
        <taxon>Sphaeropleales</taxon>
        <taxon>Selenastraceae</taxon>
        <taxon>Raphidocelis</taxon>
    </lineage>
</organism>
<keyword evidence="1" id="KW-0175">Coiled coil</keyword>
<gene>
    <name evidence="2" type="ORF">Rsub_13272</name>
</gene>
<protein>
    <submittedName>
        <fullName evidence="2">Uncharacterized protein</fullName>
    </submittedName>
</protein>
<evidence type="ECO:0000256" key="1">
    <source>
        <dbReference type="SAM" id="Coils"/>
    </source>
</evidence>
<proteinExistence type="predicted"/>
<dbReference type="Proteomes" id="UP000247498">
    <property type="component" value="Unassembled WGS sequence"/>
</dbReference>